<proteinExistence type="predicted"/>
<comment type="caution">
    <text evidence="1">The sequence shown here is derived from an EMBL/GenBank/DDBJ whole genome shotgun (WGS) entry which is preliminary data.</text>
</comment>
<accession>A0AA89APM2</accession>
<organism evidence="1 2">
    <name type="scientific">Escallonia herrerae</name>
    <dbReference type="NCBI Taxonomy" id="1293975"/>
    <lineage>
        <taxon>Eukaryota</taxon>
        <taxon>Viridiplantae</taxon>
        <taxon>Streptophyta</taxon>
        <taxon>Embryophyta</taxon>
        <taxon>Tracheophyta</taxon>
        <taxon>Spermatophyta</taxon>
        <taxon>Magnoliopsida</taxon>
        <taxon>eudicotyledons</taxon>
        <taxon>Gunneridae</taxon>
        <taxon>Pentapetalae</taxon>
        <taxon>asterids</taxon>
        <taxon>campanulids</taxon>
        <taxon>Escalloniales</taxon>
        <taxon>Escalloniaceae</taxon>
        <taxon>Escallonia</taxon>
    </lineage>
</organism>
<gene>
    <name evidence="1" type="ORF">RJ639_015182</name>
</gene>
<dbReference type="AlphaFoldDB" id="A0AA89APM2"/>
<sequence length="96" mass="11031">MAGRRADDIPIPLLQLPGLPSSPTQSCKRSDVSYSRWYRRVSEKKHKIAFKSLTGVLKEMDKSKVVLEEFKRVLRLKKYGQSLKHLGTLLLPFHVP</sequence>
<keyword evidence="2" id="KW-1185">Reference proteome</keyword>
<name>A0AA89APM2_9ASTE</name>
<reference evidence="1" key="1">
    <citation type="submission" date="2022-12" db="EMBL/GenBank/DDBJ databases">
        <title>Draft genome assemblies for two species of Escallonia (Escalloniales).</title>
        <authorList>
            <person name="Chanderbali A."/>
            <person name="Dervinis C."/>
            <person name="Anghel I."/>
            <person name="Soltis D."/>
            <person name="Soltis P."/>
            <person name="Zapata F."/>
        </authorList>
    </citation>
    <scope>NUCLEOTIDE SEQUENCE</scope>
    <source>
        <strain evidence="1">UCBG64.0493</strain>
        <tissue evidence="1">Leaf</tissue>
    </source>
</reference>
<evidence type="ECO:0000313" key="2">
    <source>
        <dbReference type="Proteomes" id="UP001188597"/>
    </source>
</evidence>
<evidence type="ECO:0000313" key="1">
    <source>
        <dbReference type="EMBL" id="KAK3009643.1"/>
    </source>
</evidence>
<dbReference type="Proteomes" id="UP001188597">
    <property type="component" value="Unassembled WGS sequence"/>
</dbReference>
<protein>
    <submittedName>
        <fullName evidence="1">Uncharacterized protein</fullName>
    </submittedName>
</protein>
<dbReference type="EMBL" id="JAVXUP010001626">
    <property type="protein sequence ID" value="KAK3009643.1"/>
    <property type="molecule type" value="Genomic_DNA"/>
</dbReference>